<dbReference type="SMART" id="SM00382">
    <property type="entry name" value="AAA"/>
    <property type="match status" value="1"/>
</dbReference>
<evidence type="ECO:0000256" key="5">
    <source>
        <dbReference type="ARBA" id="ARBA00023134"/>
    </source>
</evidence>
<dbReference type="CDD" id="cd17876">
    <property type="entry name" value="SRalpha_C"/>
    <property type="match status" value="1"/>
</dbReference>
<accession>A0A7J6PT55</accession>
<dbReference type="InterPro" id="IPR036225">
    <property type="entry name" value="SRP/SRP_N"/>
</dbReference>
<dbReference type="InterPro" id="IPR027417">
    <property type="entry name" value="P-loop_NTPase"/>
</dbReference>
<dbReference type="CDD" id="cd14826">
    <property type="entry name" value="SR_alpha_SRX"/>
    <property type="match status" value="1"/>
</dbReference>
<dbReference type="SUPFAM" id="SSF52540">
    <property type="entry name" value="P-loop containing nucleoside triphosphate hydrolases"/>
    <property type="match status" value="1"/>
</dbReference>
<feature type="compositionally biased region" description="Low complexity" evidence="8">
    <location>
        <begin position="922"/>
        <end position="931"/>
    </location>
</feature>
<dbReference type="GO" id="GO:0006614">
    <property type="term" value="P:SRP-dependent cotranslational protein targeting to membrane"/>
    <property type="evidence" value="ECO:0007669"/>
    <property type="project" value="InterPro"/>
</dbReference>
<feature type="compositionally biased region" description="Pro residues" evidence="8">
    <location>
        <begin position="801"/>
        <end position="815"/>
    </location>
</feature>
<dbReference type="AlphaFoldDB" id="A0A7J6PT55"/>
<feature type="domain" description="SRP54-type proteins GTP-binding" evidence="10">
    <location>
        <begin position="363"/>
        <end position="560"/>
    </location>
</feature>
<dbReference type="InterPro" id="IPR011012">
    <property type="entry name" value="Longin-like_dom_sf"/>
</dbReference>
<dbReference type="Proteomes" id="UP000574390">
    <property type="component" value="Unassembled WGS sequence"/>
</dbReference>
<dbReference type="Pfam" id="PF02881">
    <property type="entry name" value="SRP54_N"/>
    <property type="match status" value="1"/>
</dbReference>
<dbReference type="Pfam" id="PF04086">
    <property type="entry name" value="SRP-alpha_N"/>
    <property type="match status" value="1"/>
</dbReference>
<dbReference type="Gene3D" id="1.20.120.140">
    <property type="entry name" value="Signal recognition particle SRP54, nucleotide-binding domain"/>
    <property type="match status" value="1"/>
</dbReference>
<sequence>MIDGISIFTKGGIVLWSATYAGVQEDTLNNHVDKLVKEVLIEDRAGGDCIYEDKMERYSMKWRSINSIGLILVVAYEGVLKQLYLNYLLDMLTKEFLSVIDTSVESMKDLQPLKDKEAFRVRVDKVLVKADREVKAMRKKERKNDNNTIPQRKQQHGHTVEESKVSSEEEGGEGDAQHKKKKSGKSGRVWDTGKVTSETMKALDMSKKGVSSTDEDDEEQLMAARRTYLPSEDDEDSVDDITTTDDMAKDDLEEKATSNGIFATLTRQLKNITGNQVLTDDDLQPVLATFREQLMSKNVAMDVANAIADGVANSLVGTRTGQFQSIHATVKEALTQSISRILTPKKSVDVLRAAMQAKANGQVYSIVFLGVNGVGKSTNLSKVAYYLRKKGGLRVLICACDTFRAGAVEQLKTHARCLNVDLFERGYGKDAADIAKQGLYYAKQNAYDVALIDTAGRMQDNEPLMKSLARLVAVNNPDLILFVGEALVGYDAIDQLSKFNRALMDYSLSPGNPRGVDGILLTKYDTVDDKVGAALSMVYITGQPIVFVGTGQKPSGRVSKTTTTEGGVVVIGKKRKAKLNRLLHEGKVSTSELSAEDLQSAKKVPGLQWSCEGVMDEAEIRSKFLRQGVDNKYFNSSKYYYKFVQSTHPDTNGVLVAQILRQLSTTTSQSHYLVPYYNHHYYPIPHCAACDLPPPAAEQVAADPSSRAIIITASLLSDHMWYDNNDGYYYYYDDDDDATAGPVQLFFPSCYNNRSPPIPTATTTSTTTTPSPPLKQQQTENHNIIIMPMPPPWYVQQQQQQPPPQAGITPYPPPGDNNKKKNPAPPIMPPTAVRPHSPSAADAVPLPTTQPTSPQPTVLLTPPSGGAAPTSAPTSLMARPSGTGTTAQLPAVAITHPSEPKFNNIIIYDDDIDEEDEGGGDYSRSSSGSPCDDGDDDDVEYTSAYIYKDPCPPPSPQQQQQASSSSSDCGGDDDEYHHYHSTLNDVRGLIDGIIEERRSRLLLRGGRRRTVTDHHHRQQQQTVVIDETPTVAPPTPITSTSNSTTVVSDNTSNTSGRDGSEDEMEEEEEEAIG</sequence>
<evidence type="ECO:0000256" key="3">
    <source>
        <dbReference type="ARBA" id="ARBA00022741"/>
    </source>
</evidence>
<feature type="region of interest" description="Disordered" evidence="8">
    <location>
        <begin position="134"/>
        <end position="218"/>
    </location>
</feature>
<feature type="region of interest" description="Disordered" evidence="8">
    <location>
        <begin position="794"/>
        <end position="884"/>
    </location>
</feature>
<dbReference type="InterPro" id="IPR007222">
    <property type="entry name" value="Sig_recog_particle_rcpt_asu_N"/>
</dbReference>
<evidence type="ECO:0000313" key="13">
    <source>
        <dbReference type="Proteomes" id="UP000574390"/>
    </source>
</evidence>
<evidence type="ECO:0000256" key="1">
    <source>
        <dbReference type="ARBA" id="ARBA00004397"/>
    </source>
</evidence>
<feature type="domain" description="AAA+ ATPase" evidence="9">
    <location>
        <begin position="362"/>
        <end position="503"/>
    </location>
</feature>
<evidence type="ECO:0008006" key="14">
    <source>
        <dbReference type="Google" id="ProtNLM"/>
    </source>
</evidence>
<dbReference type="PANTHER" id="PTHR43134:SF1">
    <property type="entry name" value="SIGNAL RECOGNITION PARTICLE RECEPTOR SUBUNIT ALPHA"/>
    <property type="match status" value="1"/>
</dbReference>
<keyword evidence="5" id="KW-0342">GTP-binding</keyword>
<dbReference type="GO" id="GO:0005785">
    <property type="term" value="C:signal recognition particle receptor complex"/>
    <property type="evidence" value="ECO:0007669"/>
    <property type="project" value="InterPro"/>
</dbReference>
<dbReference type="InterPro" id="IPR000897">
    <property type="entry name" value="SRP54_GTPase_dom"/>
</dbReference>
<dbReference type="SMART" id="SM00962">
    <property type="entry name" value="SRP54"/>
    <property type="match status" value="1"/>
</dbReference>
<feature type="region of interest" description="Disordered" evidence="8">
    <location>
        <begin position="912"/>
        <end position="978"/>
    </location>
</feature>
<dbReference type="PANTHER" id="PTHR43134">
    <property type="entry name" value="SIGNAL RECOGNITION PARTICLE RECEPTOR SUBUNIT ALPHA"/>
    <property type="match status" value="1"/>
</dbReference>
<comment type="subcellular location">
    <subcellularLocation>
        <location evidence="1">Endoplasmic reticulum membrane</location>
        <topology evidence="1">Peripheral membrane protein</topology>
        <orientation evidence="1">Cytoplasmic side</orientation>
    </subcellularLocation>
</comment>
<dbReference type="Gene3D" id="3.40.50.300">
    <property type="entry name" value="P-loop containing nucleotide triphosphate hydrolases"/>
    <property type="match status" value="1"/>
</dbReference>
<dbReference type="InterPro" id="IPR003593">
    <property type="entry name" value="AAA+_ATPase"/>
</dbReference>
<feature type="compositionally biased region" description="Low complexity" evidence="8">
    <location>
        <begin position="760"/>
        <end position="769"/>
    </location>
</feature>
<keyword evidence="4" id="KW-0256">Endoplasmic reticulum</keyword>
<feature type="compositionally biased region" description="Basic and acidic residues" evidence="8">
    <location>
        <begin position="158"/>
        <end position="167"/>
    </location>
</feature>
<feature type="region of interest" description="Disordered" evidence="8">
    <location>
        <begin position="1007"/>
        <end position="1073"/>
    </location>
</feature>
<comment type="similarity">
    <text evidence="2">Belongs to the GTP-binding SRP family.</text>
</comment>
<dbReference type="GO" id="GO:0003924">
    <property type="term" value="F:GTPase activity"/>
    <property type="evidence" value="ECO:0007669"/>
    <property type="project" value="InterPro"/>
</dbReference>
<dbReference type="FunFam" id="3.40.50.300:FF:000188">
    <property type="entry name" value="signal recognition particle receptor subunit alpha"/>
    <property type="match status" value="1"/>
</dbReference>
<evidence type="ECO:0000259" key="10">
    <source>
        <dbReference type="SMART" id="SM00962"/>
    </source>
</evidence>
<organism evidence="12 13">
    <name type="scientific">Perkinsus olseni</name>
    <name type="common">Perkinsus atlanticus</name>
    <dbReference type="NCBI Taxonomy" id="32597"/>
    <lineage>
        <taxon>Eukaryota</taxon>
        <taxon>Sar</taxon>
        <taxon>Alveolata</taxon>
        <taxon>Perkinsozoa</taxon>
        <taxon>Perkinsea</taxon>
        <taxon>Perkinsida</taxon>
        <taxon>Perkinsidae</taxon>
        <taxon>Perkinsus</taxon>
    </lineage>
</organism>
<dbReference type="InterPro" id="IPR013822">
    <property type="entry name" value="Signal_recog_particl_SRP54_hlx"/>
</dbReference>
<feature type="compositionally biased region" description="Low complexity" evidence="8">
    <location>
        <begin position="1038"/>
        <end position="1055"/>
    </location>
</feature>
<dbReference type="GO" id="GO:0005047">
    <property type="term" value="F:signal recognition particle binding"/>
    <property type="evidence" value="ECO:0007669"/>
    <property type="project" value="InterPro"/>
</dbReference>
<evidence type="ECO:0000259" key="9">
    <source>
        <dbReference type="SMART" id="SM00382"/>
    </source>
</evidence>
<keyword evidence="3" id="KW-0547">Nucleotide-binding</keyword>
<dbReference type="Pfam" id="PF00448">
    <property type="entry name" value="SRP54"/>
    <property type="match status" value="1"/>
</dbReference>
<dbReference type="CDD" id="cd22541">
    <property type="entry name" value="SP5_N"/>
    <property type="match status" value="1"/>
</dbReference>
<proteinExistence type="inferred from homology"/>
<feature type="compositionally biased region" description="Low complexity" evidence="8">
    <location>
        <begin position="844"/>
        <end position="875"/>
    </location>
</feature>
<evidence type="ECO:0000256" key="4">
    <source>
        <dbReference type="ARBA" id="ARBA00022824"/>
    </source>
</evidence>
<feature type="compositionally biased region" description="Acidic residues" evidence="8">
    <location>
        <begin position="1060"/>
        <end position="1073"/>
    </location>
</feature>
<dbReference type="GO" id="GO:0006886">
    <property type="term" value="P:intracellular protein transport"/>
    <property type="evidence" value="ECO:0007669"/>
    <property type="project" value="InterPro"/>
</dbReference>
<dbReference type="SUPFAM" id="SSF64356">
    <property type="entry name" value="SNARE-like"/>
    <property type="match status" value="1"/>
</dbReference>
<evidence type="ECO:0000256" key="6">
    <source>
        <dbReference type="ARBA" id="ARBA00023136"/>
    </source>
</evidence>
<evidence type="ECO:0000313" key="12">
    <source>
        <dbReference type="EMBL" id="KAF4699369.1"/>
    </source>
</evidence>
<evidence type="ECO:0000256" key="7">
    <source>
        <dbReference type="ARBA" id="ARBA00023170"/>
    </source>
</evidence>
<dbReference type="Gene3D" id="3.30.450.60">
    <property type="match status" value="1"/>
</dbReference>
<reference evidence="12 13" key="1">
    <citation type="submission" date="2020-04" db="EMBL/GenBank/DDBJ databases">
        <title>Perkinsus olseni comparative genomics.</title>
        <authorList>
            <person name="Bogema D.R."/>
        </authorList>
    </citation>
    <scope>NUCLEOTIDE SEQUENCE [LARGE SCALE GENOMIC DNA]</scope>
    <source>
        <strain evidence="12">ATCC PRA-205</strain>
    </source>
</reference>
<feature type="compositionally biased region" description="Basic residues" evidence="8">
    <location>
        <begin position="1007"/>
        <end position="1018"/>
    </location>
</feature>
<protein>
    <recommendedName>
        <fullName evidence="14">Signal recognition particle receptor subunit alpha</fullName>
    </recommendedName>
</protein>
<gene>
    <name evidence="12" type="ORF">FOZ62_000023</name>
</gene>
<dbReference type="InterPro" id="IPR042101">
    <property type="entry name" value="SRP54_N_sf"/>
</dbReference>
<dbReference type="SMART" id="SM00963">
    <property type="entry name" value="SRP54_N"/>
    <property type="match status" value="1"/>
</dbReference>
<evidence type="ECO:0000256" key="2">
    <source>
        <dbReference type="ARBA" id="ARBA00008531"/>
    </source>
</evidence>
<keyword evidence="7" id="KW-0675">Receptor</keyword>
<feature type="region of interest" description="Disordered" evidence="8">
    <location>
        <begin position="754"/>
        <end position="776"/>
    </location>
</feature>
<name>A0A7J6PT55_PEROL</name>
<keyword evidence="6" id="KW-0472">Membrane</keyword>
<evidence type="ECO:0000256" key="8">
    <source>
        <dbReference type="SAM" id="MobiDB-lite"/>
    </source>
</evidence>
<feature type="non-terminal residue" evidence="12">
    <location>
        <position position="1073"/>
    </location>
</feature>
<dbReference type="EMBL" id="JABANM010034615">
    <property type="protein sequence ID" value="KAF4699369.1"/>
    <property type="molecule type" value="Genomic_DNA"/>
</dbReference>
<feature type="domain" description="Signal recognition particle SRP54 helical bundle" evidence="11">
    <location>
        <begin position="261"/>
        <end position="342"/>
    </location>
</feature>
<dbReference type="GO" id="GO:0005525">
    <property type="term" value="F:GTP binding"/>
    <property type="evidence" value="ECO:0007669"/>
    <property type="project" value="UniProtKB-KW"/>
</dbReference>
<feature type="compositionally biased region" description="Low complexity" evidence="8">
    <location>
        <begin position="957"/>
        <end position="969"/>
    </location>
</feature>
<dbReference type="SUPFAM" id="SSF47364">
    <property type="entry name" value="Domain of the SRP/SRP receptor G-proteins"/>
    <property type="match status" value="1"/>
</dbReference>
<comment type="caution">
    <text evidence="12">The sequence shown here is derived from an EMBL/GenBank/DDBJ whole genome shotgun (WGS) entry which is preliminary data.</text>
</comment>
<evidence type="ECO:0000259" key="11">
    <source>
        <dbReference type="SMART" id="SM00963"/>
    </source>
</evidence>